<dbReference type="OrthoDB" id="1342038at2"/>
<evidence type="ECO:0000313" key="2">
    <source>
        <dbReference type="Proteomes" id="UP000319848"/>
    </source>
</evidence>
<proteinExistence type="predicted"/>
<sequence length="233" mass="24241">MKQELITISSAVVVGALSRGLTGTMTETSSNTVKGVVNGAVAVGAGFLAVKVNGSDTKSSLLRGSAIGVSIAHGLELVKNIFSSEKIASKLNSETTIGRFMQKTAGLSGAVNGLQGYIDAYGNYHEDGLGGYIDINGNYIENGLNAHEGDGLGGYIDDNGNYIESGLNGYEEDGLNGYFDEAGNYHEDGLGGYIDVNGNYVEDGLSGYEDEGLGAYEDDGLGAYIDENGNYIL</sequence>
<gene>
    <name evidence="1" type="ORF">IP98_00351</name>
</gene>
<evidence type="ECO:0000313" key="1">
    <source>
        <dbReference type="EMBL" id="TWI15359.1"/>
    </source>
</evidence>
<comment type="caution">
    <text evidence="1">The sequence shown here is derived from an EMBL/GenBank/DDBJ whole genome shotgun (WGS) entry which is preliminary data.</text>
</comment>
<protein>
    <submittedName>
        <fullName evidence="1">Uncharacterized protein</fullName>
    </submittedName>
</protein>
<organism evidence="1 2">
    <name type="scientific">Flavobacterium cauense R2A-7</name>
    <dbReference type="NCBI Taxonomy" id="1341154"/>
    <lineage>
        <taxon>Bacteria</taxon>
        <taxon>Pseudomonadati</taxon>
        <taxon>Bacteroidota</taxon>
        <taxon>Flavobacteriia</taxon>
        <taxon>Flavobacteriales</taxon>
        <taxon>Flavobacteriaceae</taxon>
        <taxon>Flavobacterium</taxon>
    </lineage>
</organism>
<dbReference type="STRING" id="1341154.FCR2A7T_23900"/>
<accession>A0A562M5Z8</accession>
<dbReference type="EMBL" id="VLKQ01000001">
    <property type="protein sequence ID" value="TWI15359.1"/>
    <property type="molecule type" value="Genomic_DNA"/>
</dbReference>
<dbReference type="RefSeq" id="WP_035119049.1">
    <property type="nucleotide sequence ID" value="NZ_AVBI01000019.1"/>
</dbReference>
<reference evidence="1 2" key="1">
    <citation type="journal article" date="2015" name="Stand. Genomic Sci.">
        <title>Genomic Encyclopedia of Bacterial and Archaeal Type Strains, Phase III: the genomes of soil and plant-associated and newly described type strains.</title>
        <authorList>
            <person name="Whitman W.B."/>
            <person name="Woyke T."/>
            <person name="Klenk H.P."/>
            <person name="Zhou Y."/>
            <person name="Lilburn T.G."/>
            <person name="Beck B.J."/>
            <person name="De Vos P."/>
            <person name="Vandamme P."/>
            <person name="Eisen J.A."/>
            <person name="Garrity G."/>
            <person name="Hugenholtz P."/>
            <person name="Kyrpides N.C."/>
        </authorList>
    </citation>
    <scope>NUCLEOTIDE SEQUENCE [LARGE SCALE GENOMIC DNA]</scope>
    <source>
        <strain evidence="1 2">CGMCC 1.7270</strain>
    </source>
</reference>
<dbReference type="AlphaFoldDB" id="A0A562M5Z8"/>
<name>A0A562M5Z8_9FLAO</name>
<keyword evidence="2" id="KW-1185">Reference proteome</keyword>
<dbReference type="Proteomes" id="UP000319848">
    <property type="component" value="Unassembled WGS sequence"/>
</dbReference>